<evidence type="ECO:0000256" key="1">
    <source>
        <dbReference type="ARBA" id="ARBA00022729"/>
    </source>
</evidence>
<dbReference type="SUPFAM" id="SSF141072">
    <property type="entry name" value="CalX-like"/>
    <property type="match status" value="1"/>
</dbReference>
<dbReference type="Gene3D" id="2.60.40.2030">
    <property type="match status" value="1"/>
</dbReference>
<evidence type="ECO:0000256" key="5">
    <source>
        <dbReference type="SAM" id="SignalP"/>
    </source>
</evidence>
<dbReference type="Pfam" id="PF03160">
    <property type="entry name" value="Calx-beta"/>
    <property type="match status" value="1"/>
</dbReference>
<accession>A0A7W4UYN9</accession>
<evidence type="ECO:0000256" key="3">
    <source>
        <dbReference type="ARBA" id="ARBA00022837"/>
    </source>
</evidence>
<gene>
    <name evidence="7" type="ORF">FHX33_003487</name>
</gene>
<dbReference type="GO" id="GO:0005975">
    <property type="term" value="P:carbohydrate metabolic process"/>
    <property type="evidence" value="ECO:0007669"/>
    <property type="project" value="UniProtKB-ARBA"/>
</dbReference>
<evidence type="ECO:0000256" key="4">
    <source>
        <dbReference type="SAM" id="Phobius"/>
    </source>
</evidence>
<evidence type="ECO:0000259" key="6">
    <source>
        <dbReference type="SMART" id="SM00237"/>
    </source>
</evidence>
<comment type="caution">
    <text evidence="7">The sequence shown here is derived from an EMBL/GenBank/DDBJ whole genome shotgun (WGS) entry which is preliminary data.</text>
</comment>
<organism evidence="7 8">
    <name type="scientific">Leifsonia aquatica</name>
    <name type="common">Corynebacterium aquaticum</name>
    <dbReference type="NCBI Taxonomy" id="144185"/>
    <lineage>
        <taxon>Bacteria</taxon>
        <taxon>Bacillati</taxon>
        <taxon>Actinomycetota</taxon>
        <taxon>Actinomycetes</taxon>
        <taxon>Micrococcales</taxon>
        <taxon>Microbacteriaceae</taxon>
        <taxon>Leifsonia</taxon>
    </lineage>
</organism>
<evidence type="ECO:0000256" key="2">
    <source>
        <dbReference type="ARBA" id="ARBA00022737"/>
    </source>
</evidence>
<dbReference type="GO" id="GO:0007154">
    <property type="term" value="P:cell communication"/>
    <property type="evidence" value="ECO:0007669"/>
    <property type="project" value="InterPro"/>
</dbReference>
<dbReference type="SMART" id="SM00237">
    <property type="entry name" value="Calx_beta"/>
    <property type="match status" value="1"/>
</dbReference>
<keyword evidence="4" id="KW-0812">Transmembrane</keyword>
<evidence type="ECO:0000313" key="8">
    <source>
        <dbReference type="Proteomes" id="UP000538196"/>
    </source>
</evidence>
<dbReference type="AlphaFoldDB" id="A0A7W4UYN9"/>
<keyword evidence="1 5" id="KW-0732">Signal</keyword>
<feature type="signal peptide" evidence="5">
    <location>
        <begin position="1"/>
        <end position="31"/>
    </location>
</feature>
<dbReference type="Proteomes" id="UP000538196">
    <property type="component" value="Unassembled WGS sequence"/>
</dbReference>
<dbReference type="InterPro" id="IPR003644">
    <property type="entry name" value="Calx_beta"/>
</dbReference>
<reference evidence="7 8" key="1">
    <citation type="submission" date="2020-08" db="EMBL/GenBank/DDBJ databases">
        <title>Sequencing the genomes of 1000 actinobacteria strains.</title>
        <authorList>
            <person name="Klenk H.-P."/>
        </authorList>
    </citation>
    <scope>NUCLEOTIDE SEQUENCE [LARGE SCALE GENOMIC DNA]</scope>
    <source>
        <strain evidence="7 8">DSM 20146</strain>
    </source>
</reference>
<dbReference type="InterPro" id="IPR013783">
    <property type="entry name" value="Ig-like_fold"/>
</dbReference>
<keyword evidence="8" id="KW-1185">Reference proteome</keyword>
<dbReference type="InterPro" id="IPR038081">
    <property type="entry name" value="CalX-like_sf"/>
</dbReference>
<feature type="transmembrane region" description="Helical" evidence="4">
    <location>
        <begin position="392"/>
        <end position="413"/>
    </location>
</feature>
<feature type="domain" description="Calx-beta" evidence="6">
    <location>
        <begin position="230"/>
        <end position="323"/>
    </location>
</feature>
<name>A0A7W4UYN9_LEIAQ</name>
<dbReference type="GO" id="GO:0016020">
    <property type="term" value="C:membrane"/>
    <property type="evidence" value="ECO:0007669"/>
    <property type="project" value="InterPro"/>
</dbReference>
<protein>
    <recommendedName>
        <fullName evidence="6">Calx-beta domain-containing protein</fullName>
    </recommendedName>
</protein>
<dbReference type="EMBL" id="JACHVP010000004">
    <property type="protein sequence ID" value="MBB2968711.1"/>
    <property type="molecule type" value="Genomic_DNA"/>
</dbReference>
<sequence>MTRLSAHLRVASAAGIAAVAALLGVAPAALAQPDPGSPAAGTVTPLIDCVQDAPLGAVTARTVVLGYRSTAAEPVSVPAGGGDNELTSGAADRGQPSTFLPGEHHGVALVTLDAQAEPALGWRVQGAVAAIDASAPACTDATVVTLNAPASPEAGRPFVTTAAVSRLLLGAADGGSVGFSIDGGAETVVPVAGGSARAELTAPAAGTHTLVARYLPADGSGLKPATASTVLTTAVASGPLSVAANSVVAGSTSAVIVVTRATANGEATVDYTTADGTARAGADYTATSGTVVLADGVREAKVRIPLAARAVGSPSATFFVLLQRASTSVGAASATVLLPAVATTAAAVAAGPDDSSTASLAVAGSHDADGPASALPVADPTARPSGTTGQDLLLLIVGAILSVGGIAGVVSVLRGVTLKNADA</sequence>
<feature type="chain" id="PRO_5031211910" description="Calx-beta domain-containing protein" evidence="5">
    <location>
        <begin position="32"/>
        <end position="423"/>
    </location>
</feature>
<keyword evidence="3" id="KW-0106">Calcium</keyword>
<dbReference type="RefSeq" id="WP_183428783.1">
    <property type="nucleotide sequence ID" value="NZ_JACHVP010000004.1"/>
</dbReference>
<dbReference type="Gene3D" id="2.60.40.10">
    <property type="entry name" value="Immunoglobulins"/>
    <property type="match status" value="1"/>
</dbReference>
<keyword evidence="2" id="KW-0677">Repeat</keyword>
<keyword evidence="4" id="KW-0472">Membrane</keyword>
<keyword evidence="4" id="KW-1133">Transmembrane helix</keyword>
<proteinExistence type="predicted"/>
<evidence type="ECO:0000313" key="7">
    <source>
        <dbReference type="EMBL" id="MBB2968711.1"/>
    </source>
</evidence>